<dbReference type="SUPFAM" id="SSF55315">
    <property type="entry name" value="L30e-like"/>
    <property type="match status" value="1"/>
</dbReference>
<dbReference type="OrthoDB" id="20109at2759"/>
<dbReference type="GO" id="GO:0005829">
    <property type="term" value="C:cytosol"/>
    <property type="evidence" value="ECO:0007669"/>
    <property type="project" value="TreeGrafter"/>
</dbReference>
<dbReference type="Gene3D" id="3.30.1330.30">
    <property type="match status" value="1"/>
</dbReference>
<dbReference type="GO" id="GO:0000171">
    <property type="term" value="F:ribonuclease MRP activity"/>
    <property type="evidence" value="ECO:0007669"/>
    <property type="project" value="TreeGrafter"/>
</dbReference>
<dbReference type="GO" id="GO:0000172">
    <property type="term" value="C:ribonuclease MRP complex"/>
    <property type="evidence" value="ECO:0007669"/>
    <property type="project" value="TreeGrafter"/>
</dbReference>
<proteinExistence type="predicted"/>
<dbReference type="PANTHER" id="PTHR28272">
    <property type="entry name" value="RIBONUCLEASES P/MRP PROTEIN SUBUNIT POP3"/>
    <property type="match status" value="1"/>
</dbReference>
<dbReference type="GO" id="GO:0004526">
    <property type="term" value="F:ribonuclease P activity"/>
    <property type="evidence" value="ECO:0007669"/>
    <property type="project" value="TreeGrafter"/>
</dbReference>
<sequence length="237" mass="26599">MSSVQTHTGESIRKVAAERRVVYKNVLDSPFFLKWPAVPNELGQSILSKLIKSLEPIGDHRRASRTRHKVDPCDMTSSLPDIAKRVHTGLNSVTRYLERQVELKNTEKTTTLDKNVAVFVCKREIKPVHLCSHLLSLAALANIKIVTLPQESEANLSYALGLNRVSAVLMELTDSEESLRLILRDVSAVNAPWLTSPIGQPRPYEMTNIKTLQTSVPIVTKRVAETKLEKESKKVKR</sequence>
<reference evidence="1" key="1">
    <citation type="submission" date="2020-01" db="EMBL/GenBank/DDBJ databases">
        <title>Genome Sequencing of Three Apophysomyces-Like Fungal Strains Confirms a Novel Fungal Genus in the Mucoromycota with divergent Burkholderia-like Endosymbiotic Bacteria.</title>
        <authorList>
            <person name="Stajich J.E."/>
            <person name="Macias A.M."/>
            <person name="Carter-House D."/>
            <person name="Lovett B."/>
            <person name="Kasson L.R."/>
            <person name="Berry K."/>
            <person name="Grigoriev I."/>
            <person name="Chang Y."/>
            <person name="Spatafora J."/>
            <person name="Kasson M.T."/>
        </authorList>
    </citation>
    <scope>NUCLEOTIDE SEQUENCE</scope>
    <source>
        <strain evidence="1">NRRL A-21654</strain>
    </source>
</reference>
<protein>
    <submittedName>
        <fullName evidence="1">Uncharacterized protein</fullName>
    </submittedName>
</protein>
<comment type="caution">
    <text evidence="1">The sequence shown here is derived from an EMBL/GenBank/DDBJ whole genome shotgun (WGS) entry which is preliminary data.</text>
</comment>
<gene>
    <name evidence="1" type="ORF">EC973_008157</name>
</gene>
<dbReference type="InterPro" id="IPR013241">
    <property type="entry name" value="RNase_P_Pop3"/>
</dbReference>
<accession>A0A8H7EPA6</accession>
<dbReference type="AlphaFoldDB" id="A0A8H7EPA6"/>
<name>A0A8H7EPA6_9FUNG</name>
<keyword evidence="2" id="KW-1185">Reference proteome</keyword>
<dbReference type="PANTHER" id="PTHR28272:SF1">
    <property type="entry name" value="RIBONUCLEASES P_MRP PROTEIN SUBUNIT POP3"/>
    <property type="match status" value="1"/>
</dbReference>
<dbReference type="GO" id="GO:0005655">
    <property type="term" value="C:nucleolar ribonuclease P complex"/>
    <property type="evidence" value="ECO:0007669"/>
    <property type="project" value="TreeGrafter"/>
</dbReference>
<dbReference type="Proteomes" id="UP000605846">
    <property type="component" value="Unassembled WGS sequence"/>
</dbReference>
<dbReference type="GO" id="GO:0034965">
    <property type="term" value="P:intronic box C/D snoRNA processing"/>
    <property type="evidence" value="ECO:0007669"/>
    <property type="project" value="TreeGrafter"/>
</dbReference>
<evidence type="ECO:0000313" key="2">
    <source>
        <dbReference type="Proteomes" id="UP000605846"/>
    </source>
</evidence>
<dbReference type="InterPro" id="IPR029064">
    <property type="entry name" value="Ribosomal_eL30-like_sf"/>
</dbReference>
<evidence type="ECO:0000313" key="1">
    <source>
        <dbReference type="EMBL" id="KAF7726962.1"/>
    </source>
</evidence>
<organism evidence="1 2">
    <name type="scientific">Apophysomyces ossiformis</name>
    <dbReference type="NCBI Taxonomy" id="679940"/>
    <lineage>
        <taxon>Eukaryota</taxon>
        <taxon>Fungi</taxon>
        <taxon>Fungi incertae sedis</taxon>
        <taxon>Mucoromycota</taxon>
        <taxon>Mucoromycotina</taxon>
        <taxon>Mucoromycetes</taxon>
        <taxon>Mucorales</taxon>
        <taxon>Mucorineae</taxon>
        <taxon>Mucoraceae</taxon>
        <taxon>Apophysomyces</taxon>
    </lineage>
</organism>
<dbReference type="Pfam" id="PF08228">
    <property type="entry name" value="RNase_P_pop3"/>
    <property type="match status" value="1"/>
</dbReference>
<dbReference type="GO" id="GO:0008033">
    <property type="term" value="P:tRNA processing"/>
    <property type="evidence" value="ECO:0007669"/>
    <property type="project" value="InterPro"/>
</dbReference>
<dbReference type="GO" id="GO:0006364">
    <property type="term" value="P:rRNA processing"/>
    <property type="evidence" value="ECO:0007669"/>
    <property type="project" value="InterPro"/>
</dbReference>
<dbReference type="EMBL" id="JABAYA010000068">
    <property type="protein sequence ID" value="KAF7726962.1"/>
    <property type="molecule type" value="Genomic_DNA"/>
</dbReference>